<dbReference type="EMBL" id="BART01003670">
    <property type="protein sequence ID" value="GAG59743.1"/>
    <property type="molecule type" value="Genomic_DNA"/>
</dbReference>
<name>X0ZH91_9ZZZZ</name>
<gene>
    <name evidence="1" type="ORF">S01H4_09881</name>
</gene>
<dbReference type="AlphaFoldDB" id="X0ZH91"/>
<organism evidence="1">
    <name type="scientific">marine sediment metagenome</name>
    <dbReference type="NCBI Taxonomy" id="412755"/>
    <lineage>
        <taxon>unclassified sequences</taxon>
        <taxon>metagenomes</taxon>
        <taxon>ecological metagenomes</taxon>
    </lineage>
</organism>
<feature type="non-terminal residue" evidence="1">
    <location>
        <position position="337"/>
    </location>
</feature>
<accession>X0ZH91</accession>
<dbReference type="Pfam" id="PF11369">
    <property type="entry name" value="DUF3160"/>
    <property type="match status" value="2"/>
</dbReference>
<reference evidence="1" key="1">
    <citation type="journal article" date="2014" name="Front. Microbiol.">
        <title>High frequency of phylogenetically diverse reductive dehalogenase-homologous genes in deep subseafloor sedimentary metagenomes.</title>
        <authorList>
            <person name="Kawai M."/>
            <person name="Futagami T."/>
            <person name="Toyoda A."/>
            <person name="Takaki Y."/>
            <person name="Nishi S."/>
            <person name="Hori S."/>
            <person name="Arai W."/>
            <person name="Tsubouchi T."/>
            <person name="Morono Y."/>
            <person name="Uchiyama I."/>
            <person name="Ito T."/>
            <person name="Fujiyama A."/>
            <person name="Inagaki F."/>
            <person name="Takami H."/>
        </authorList>
    </citation>
    <scope>NUCLEOTIDE SEQUENCE</scope>
    <source>
        <strain evidence="1">Expedition CK06-06</strain>
    </source>
</reference>
<sequence length="337" mass="38980">SWTELRHDTLLYVKQSYTMAELGGVFQPPVVGYVEPVSEFYARLLALTKMTNQGFKSLIPQEELEKLMIEAGLNRFAEILSKLLDISKKELENIPLNDNEYSFIENFGSISDDLGPNEYSEVLKKLFKDEINPQKIEENYLELKETILDFPYNPKIYSGLGACELLMPCPPLSEKEIQALKSQAKELLGKTKGFRLMGQRFTLDSWFFSEIVSPYSGEYVGPKPPLPTEKKPFTFTWDDIYAKYRKDRPFTWVKTEVQACPPPAMREVRAFPRGLDLMALLGSERAKEILESSGDTQYSDCKKIFSELKKEVDCFSKRDWSKNLYLNWLYVLKSLWN</sequence>
<feature type="non-terminal residue" evidence="1">
    <location>
        <position position="1"/>
    </location>
</feature>
<proteinExistence type="predicted"/>
<evidence type="ECO:0000313" key="1">
    <source>
        <dbReference type="EMBL" id="GAG59743.1"/>
    </source>
</evidence>
<dbReference type="InterPro" id="IPR022601">
    <property type="entry name" value="DUF3160"/>
</dbReference>
<comment type="caution">
    <text evidence="1">The sequence shown here is derived from an EMBL/GenBank/DDBJ whole genome shotgun (WGS) entry which is preliminary data.</text>
</comment>
<protein>
    <submittedName>
        <fullName evidence="1">Uncharacterized protein</fullName>
    </submittedName>
</protein>